<dbReference type="AlphaFoldDB" id="A0A844ZSJ6"/>
<dbReference type="Gene3D" id="3.30.70.100">
    <property type="match status" value="1"/>
</dbReference>
<dbReference type="OrthoDB" id="5518280at2"/>
<evidence type="ECO:0000313" key="3">
    <source>
        <dbReference type="Proteomes" id="UP000442714"/>
    </source>
</evidence>
<organism evidence="2 3">
    <name type="scientific">Pontixanthobacter aquaemixtae</name>
    <dbReference type="NCBI Taxonomy" id="1958940"/>
    <lineage>
        <taxon>Bacteria</taxon>
        <taxon>Pseudomonadati</taxon>
        <taxon>Pseudomonadota</taxon>
        <taxon>Alphaproteobacteria</taxon>
        <taxon>Sphingomonadales</taxon>
        <taxon>Erythrobacteraceae</taxon>
        <taxon>Pontixanthobacter</taxon>
    </lineage>
</organism>
<protein>
    <submittedName>
        <fullName evidence="2">Antibiotic biosynthesis monooxygenase</fullName>
    </submittedName>
</protein>
<gene>
    <name evidence="2" type="ORF">GRI41_06495</name>
</gene>
<dbReference type="EMBL" id="WTYX01000001">
    <property type="protein sequence ID" value="MXO90464.1"/>
    <property type="molecule type" value="Genomic_DNA"/>
</dbReference>
<dbReference type="InterPro" id="IPR007138">
    <property type="entry name" value="ABM_dom"/>
</dbReference>
<keyword evidence="3" id="KW-1185">Reference proteome</keyword>
<reference evidence="2 3" key="1">
    <citation type="submission" date="2019-12" db="EMBL/GenBank/DDBJ databases">
        <title>Genomic-based taxomic classification of the family Erythrobacteraceae.</title>
        <authorList>
            <person name="Xu L."/>
        </authorList>
    </citation>
    <scope>NUCLEOTIDE SEQUENCE [LARGE SCALE GENOMIC DNA]</scope>
    <source>
        <strain evidence="2 3">KCTC 52763</strain>
    </source>
</reference>
<dbReference type="GO" id="GO:0004497">
    <property type="term" value="F:monooxygenase activity"/>
    <property type="evidence" value="ECO:0007669"/>
    <property type="project" value="UniProtKB-KW"/>
</dbReference>
<dbReference type="InterPro" id="IPR011008">
    <property type="entry name" value="Dimeric_a/b-barrel"/>
</dbReference>
<keyword evidence="2" id="KW-0560">Oxidoreductase</keyword>
<evidence type="ECO:0000313" key="2">
    <source>
        <dbReference type="EMBL" id="MXO90464.1"/>
    </source>
</evidence>
<dbReference type="PROSITE" id="PS51725">
    <property type="entry name" value="ABM"/>
    <property type="match status" value="1"/>
</dbReference>
<proteinExistence type="predicted"/>
<name>A0A844ZSJ6_9SPHN</name>
<sequence length="94" mass="10524">MYGLISQMKTLPGRRNEVIAALLAGSKDMPGNITYLIAEDMEDKTLIWITEVWRTKTDHANSLQLESVQEAIGKARPHINGFGTRIETRPVISD</sequence>
<feature type="domain" description="ABM" evidence="1">
    <location>
        <begin position="2"/>
        <end position="87"/>
    </location>
</feature>
<dbReference type="SUPFAM" id="SSF54909">
    <property type="entry name" value="Dimeric alpha+beta barrel"/>
    <property type="match status" value="1"/>
</dbReference>
<dbReference type="Proteomes" id="UP000442714">
    <property type="component" value="Unassembled WGS sequence"/>
</dbReference>
<evidence type="ECO:0000259" key="1">
    <source>
        <dbReference type="PROSITE" id="PS51725"/>
    </source>
</evidence>
<keyword evidence="2" id="KW-0503">Monooxygenase</keyword>
<comment type="caution">
    <text evidence="2">The sequence shown here is derived from an EMBL/GenBank/DDBJ whole genome shotgun (WGS) entry which is preliminary data.</text>
</comment>
<dbReference type="Pfam" id="PF03992">
    <property type="entry name" value="ABM"/>
    <property type="match status" value="1"/>
</dbReference>
<accession>A0A844ZSJ6</accession>